<keyword evidence="2" id="KW-1185">Reference proteome</keyword>
<accession>A0A9P3HEU5</accession>
<dbReference type="Proteomes" id="UP000827284">
    <property type="component" value="Unassembled WGS sequence"/>
</dbReference>
<reference evidence="1" key="2">
    <citation type="journal article" date="2022" name="Microbiol. Resour. Announc.">
        <title>Whole-Genome Sequence of Entomortierella parvispora E1425, a Mucoromycotan Fungus Associated with Burkholderiaceae-Related Endosymbiotic Bacteria.</title>
        <authorList>
            <person name="Herlambang A."/>
            <person name="Guo Y."/>
            <person name="Takashima Y."/>
            <person name="Narisawa K."/>
            <person name="Ohta H."/>
            <person name="Nishizawa T."/>
        </authorList>
    </citation>
    <scope>NUCLEOTIDE SEQUENCE</scope>
    <source>
        <strain evidence="1">E1425</strain>
    </source>
</reference>
<sequence length="87" mass="9513">MLRMTLAHNRMLITLTWTCPRRSITSSLHGSNAVKLFAPGSPIASFLDTFFRGEHITENPTPGLLAAWRQICGKPSKKAQFAALGSS</sequence>
<name>A0A9P3HEU5_9FUNG</name>
<evidence type="ECO:0000313" key="2">
    <source>
        <dbReference type="Proteomes" id="UP000827284"/>
    </source>
</evidence>
<evidence type="ECO:0000313" key="1">
    <source>
        <dbReference type="EMBL" id="GJJ75456.1"/>
    </source>
</evidence>
<reference evidence="1" key="1">
    <citation type="submission" date="2021-11" db="EMBL/GenBank/DDBJ databases">
        <authorList>
            <person name="Herlambang A."/>
            <person name="Guo Y."/>
            <person name="Takashima Y."/>
            <person name="Nishizawa T."/>
        </authorList>
    </citation>
    <scope>NUCLEOTIDE SEQUENCE</scope>
    <source>
        <strain evidence="1">E1425</strain>
    </source>
</reference>
<dbReference type="AlphaFoldDB" id="A0A9P3HEU5"/>
<comment type="caution">
    <text evidence="1">The sequence shown here is derived from an EMBL/GenBank/DDBJ whole genome shotgun (WGS) entry which is preliminary data.</text>
</comment>
<proteinExistence type="predicted"/>
<organism evidence="1 2">
    <name type="scientific">Entomortierella parvispora</name>
    <dbReference type="NCBI Taxonomy" id="205924"/>
    <lineage>
        <taxon>Eukaryota</taxon>
        <taxon>Fungi</taxon>
        <taxon>Fungi incertae sedis</taxon>
        <taxon>Mucoromycota</taxon>
        <taxon>Mortierellomycotina</taxon>
        <taxon>Mortierellomycetes</taxon>
        <taxon>Mortierellales</taxon>
        <taxon>Mortierellaceae</taxon>
        <taxon>Entomortierella</taxon>
    </lineage>
</organism>
<gene>
    <name evidence="1" type="ORF">EMPS_07814</name>
</gene>
<dbReference type="EMBL" id="BQFW01000011">
    <property type="protein sequence ID" value="GJJ75456.1"/>
    <property type="molecule type" value="Genomic_DNA"/>
</dbReference>
<protein>
    <submittedName>
        <fullName evidence="1">Uncharacterized protein</fullName>
    </submittedName>
</protein>